<feature type="chain" id="PRO_5043875334" description="Phosphoribosyltransferase domain-containing protein" evidence="1">
    <location>
        <begin position="17"/>
        <end position="62"/>
    </location>
</feature>
<feature type="domain" description="Phosphoribosyltransferase" evidence="2">
    <location>
        <begin position="1"/>
        <end position="61"/>
    </location>
</feature>
<comment type="caution">
    <text evidence="3">The sequence shown here is derived from an EMBL/GenBank/DDBJ whole genome shotgun (WGS) entry which is preliminary data.</text>
</comment>
<dbReference type="Proteomes" id="UP001497382">
    <property type="component" value="Unassembled WGS sequence"/>
</dbReference>
<dbReference type="AlphaFoldDB" id="A0AAV2A0T6"/>
<keyword evidence="4" id="KW-1185">Reference proteome</keyword>
<dbReference type="Gene3D" id="3.40.50.2020">
    <property type="match status" value="1"/>
</dbReference>
<dbReference type="InterPro" id="IPR029057">
    <property type="entry name" value="PRTase-like"/>
</dbReference>
<feature type="signal peptide" evidence="1">
    <location>
        <begin position="1"/>
        <end position="16"/>
    </location>
</feature>
<evidence type="ECO:0000313" key="4">
    <source>
        <dbReference type="Proteomes" id="UP001497382"/>
    </source>
</evidence>
<sequence>MRLLIEFSLSLLPCKAITIETPQGFPYQGKRISTEKICGVSILRAGETMEQALCDVLKDVRL</sequence>
<evidence type="ECO:0000313" key="3">
    <source>
        <dbReference type="EMBL" id="CAL1277568.1"/>
    </source>
</evidence>
<evidence type="ECO:0000259" key="2">
    <source>
        <dbReference type="Pfam" id="PF14681"/>
    </source>
</evidence>
<dbReference type="EMBL" id="CAXIEN010000103">
    <property type="protein sequence ID" value="CAL1277568.1"/>
    <property type="molecule type" value="Genomic_DNA"/>
</dbReference>
<organism evidence="3 4">
    <name type="scientific">Larinioides sclopetarius</name>
    <dbReference type="NCBI Taxonomy" id="280406"/>
    <lineage>
        <taxon>Eukaryota</taxon>
        <taxon>Metazoa</taxon>
        <taxon>Ecdysozoa</taxon>
        <taxon>Arthropoda</taxon>
        <taxon>Chelicerata</taxon>
        <taxon>Arachnida</taxon>
        <taxon>Araneae</taxon>
        <taxon>Araneomorphae</taxon>
        <taxon>Entelegynae</taxon>
        <taxon>Araneoidea</taxon>
        <taxon>Araneidae</taxon>
        <taxon>Larinioides</taxon>
    </lineage>
</organism>
<protein>
    <recommendedName>
        <fullName evidence="2">Phosphoribosyltransferase domain-containing protein</fullName>
    </recommendedName>
</protein>
<dbReference type="Pfam" id="PF14681">
    <property type="entry name" value="UPRTase"/>
    <property type="match status" value="1"/>
</dbReference>
<keyword evidence="1" id="KW-0732">Signal</keyword>
<gene>
    <name evidence="3" type="ORF">LARSCL_LOCUS9288</name>
</gene>
<dbReference type="InterPro" id="IPR000836">
    <property type="entry name" value="PRTase_dom"/>
</dbReference>
<reference evidence="3 4" key="1">
    <citation type="submission" date="2024-04" db="EMBL/GenBank/DDBJ databases">
        <authorList>
            <person name="Rising A."/>
            <person name="Reimegard J."/>
            <person name="Sonavane S."/>
            <person name="Akerstrom W."/>
            <person name="Nylinder S."/>
            <person name="Hedman E."/>
            <person name="Kallberg Y."/>
        </authorList>
    </citation>
    <scope>NUCLEOTIDE SEQUENCE [LARGE SCALE GENOMIC DNA]</scope>
</reference>
<proteinExistence type="predicted"/>
<accession>A0AAV2A0T6</accession>
<evidence type="ECO:0000256" key="1">
    <source>
        <dbReference type="SAM" id="SignalP"/>
    </source>
</evidence>
<dbReference type="SUPFAM" id="SSF53271">
    <property type="entry name" value="PRTase-like"/>
    <property type="match status" value="1"/>
</dbReference>
<name>A0AAV2A0T6_9ARAC</name>